<accession>A0ACC2FE85</accession>
<evidence type="ECO:0000313" key="1">
    <source>
        <dbReference type="EMBL" id="KAJ7989694.1"/>
    </source>
</evidence>
<proteinExistence type="predicted"/>
<protein>
    <submittedName>
        <fullName evidence="1">Uncharacterized protein</fullName>
    </submittedName>
</protein>
<evidence type="ECO:0000313" key="2">
    <source>
        <dbReference type="Proteomes" id="UP001157502"/>
    </source>
</evidence>
<dbReference type="EMBL" id="CM055756">
    <property type="protein sequence ID" value="KAJ7989694.1"/>
    <property type="molecule type" value="Genomic_DNA"/>
</dbReference>
<comment type="caution">
    <text evidence="1">The sequence shown here is derived from an EMBL/GenBank/DDBJ whole genome shotgun (WGS) entry which is preliminary data.</text>
</comment>
<reference evidence="1" key="1">
    <citation type="submission" date="2021-05" db="EMBL/GenBank/DDBJ databases">
        <authorList>
            <person name="Pan Q."/>
            <person name="Jouanno E."/>
            <person name="Zahm M."/>
            <person name="Klopp C."/>
            <person name="Cabau C."/>
            <person name="Louis A."/>
            <person name="Berthelot C."/>
            <person name="Parey E."/>
            <person name="Roest Crollius H."/>
            <person name="Montfort J."/>
            <person name="Robinson-Rechavi M."/>
            <person name="Bouchez O."/>
            <person name="Lampietro C."/>
            <person name="Lopez Roques C."/>
            <person name="Donnadieu C."/>
            <person name="Postlethwait J."/>
            <person name="Bobe J."/>
            <person name="Dillon D."/>
            <person name="Chandos A."/>
            <person name="von Hippel F."/>
            <person name="Guiguen Y."/>
        </authorList>
    </citation>
    <scope>NUCLEOTIDE SEQUENCE</scope>
    <source>
        <strain evidence="1">YG-Jan2019</strain>
    </source>
</reference>
<keyword evidence="2" id="KW-1185">Reference proteome</keyword>
<gene>
    <name evidence="1" type="ORF">DPEC_G00307190</name>
</gene>
<dbReference type="Proteomes" id="UP001157502">
    <property type="component" value="Chromosome 29"/>
</dbReference>
<sequence>MEGKSVPKKGRPCQEPGKGKTFPIKIYKVLEAPAEDEPLEKPTNVKGDHLLIRPRGDKFLRDNVGHSLARRCPQPTGRFTDF</sequence>
<name>A0ACC2FE85_DALPE</name>
<organism evidence="1 2">
    <name type="scientific">Dallia pectoralis</name>
    <name type="common">Alaska blackfish</name>
    <dbReference type="NCBI Taxonomy" id="75939"/>
    <lineage>
        <taxon>Eukaryota</taxon>
        <taxon>Metazoa</taxon>
        <taxon>Chordata</taxon>
        <taxon>Craniata</taxon>
        <taxon>Vertebrata</taxon>
        <taxon>Euteleostomi</taxon>
        <taxon>Actinopterygii</taxon>
        <taxon>Neopterygii</taxon>
        <taxon>Teleostei</taxon>
        <taxon>Protacanthopterygii</taxon>
        <taxon>Esociformes</taxon>
        <taxon>Umbridae</taxon>
        <taxon>Dallia</taxon>
    </lineage>
</organism>